<sequence>MEALPKIGYWYGLRTRCGRTVPPLDILGAKLNSTVRLSDVAKLAQVGVGTVSRVLNNSANVSAATRQKVLDAIAELGYVPNLVARSLAANRTGLIAAIIPVIGYTQHSEVIQGMTDVLHAHGMNLMIGASGYSDQVELQVIEAFLARRPDAIYVTGVRHTDAVRSTLQRSGIPVVEGSNLTDRPIDTVVGYSNFNASVDLTRLLVDRGYRRIWHVTVTRDFNDRIDDRLEGFRWVASTETELKTDVIRCENSFDGGAEAVRLAMASNIRVEAMTFATDVMAVGGLLECQRRGINVPAQLAIAGFDDLTIAASINPSLTTVKVDRVDLGRKAAEIIINRLQGNDHSSRIVDVGFQVVERDSTRRP</sequence>
<dbReference type="Pfam" id="PF13377">
    <property type="entry name" value="Peripla_BP_3"/>
    <property type="match status" value="1"/>
</dbReference>
<evidence type="ECO:0000313" key="6">
    <source>
        <dbReference type="Proteomes" id="UP000241764"/>
    </source>
</evidence>
<proteinExistence type="predicted"/>
<dbReference type="InterPro" id="IPR010982">
    <property type="entry name" value="Lambda_DNA-bd_dom_sf"/>
</dbReference>
<dbReference type="SUPFAM" id="SSF53822">
    <property type="entry name" value="Periplasmic binding protein-like I"/>
    <property type="match status" value="1"/>
</dbReference>
<dbReference type="Proteomes" id="UP000241764">
    <property type="component" value="Unassembled WGS sequence"/>
</dbReference>
<reference evidence="6" key="1">
    <citation type="submission" date="2017-11" db="EMBL/GenBank/DDBJ databases">
        <authorList>
            <person name="Kuznetsova I."/>
            <person name="Sazanova A."/>
            <person name="Chirak E."/>
            <person name="Safronova V."/>
            <person name="Willems A."/>
        </authorList>
    </citation>
    <scope>NUCLEOTIDE SEQUENCE [LARGE SCALE GENOMIC DNA]</scope>
    <source>
        <strain evidence="6">CCBAU 03422</strain>
    </source>
</reference>
<dbReference type="CDD" id="cd01392">
    <property type="entry name" value="HTH_LacI"/>
    <property type="match status" value="1"/>
</dbReference>
<dbReference type="EMBL" id="PGGM01000010">
    <property type="protein sequence ID" value="PSH62134.1"/>
    <property type="molecule type" value="Genomic_DNA"/>
</dbReference>
<dbReference type="SUPFAM" id="SSF47413">
    <property type="entry name" value="lambda repressor-like DNA-binding domains"/>
    <property type="match status" value="1"/>
</dbReference>
<dbReference type="AlphaFoldDB" id="A0A2P7B6N8"/>
<feature type="domain" description="HTH lacI-type" evidence="4">
    <location>
        <begin position="35"/>
        <end position="89"/>
    </location>
</feature>
<dbReference type="PROSITE" id="PS00356">
    <property type="entry name" value="HTH_LACI_1"/>
    <property type="match status" value="1"/>
</dbReference>
<dbReference type="InterPro" id="IPR046335">
    <property type="entry name" value="LacI/GalR-like_sensor"/>
</dbReference>
<keyword evidence="1" id="KW-0805">Transcription regulation</keyword>
<evidence type="ECO:0000256" key="2">
    <source>
        <dbReference type="ARBA" id="ARBA00023125"/>
    </source>
</evidence>
<gene>
    <name evidence="5" type="ORF">CU103_20045</name>
</gene>
<dbReference type="GO" id="GO:0000976">
    <property type="term" value="F:transcription cis-regulatory region binding"/>
    <property type="evidence" value="ECO:0007669"/>
    <property type="project" value="TreeGrafter"/>
</dbReference>
<dbReference type="GO" id="GO:0003700">
    <property type="term" value="F:DNA-binding transcription factor activity"/>
    <property type="evidence" value="ECO:0007669"/>
    <property type="project" value="TreeGrafter"/>
</dbReference>
<dbReference type="OrthoDB" id="8433438at2"/>
<evidence type="ECO:0000256" key="3">
    <source>
        <dbReference type="ARBA" id="ARBA00023163"/>
    </source>
</evidence>
<evidence type="ECO:0000259" key="4">
    <source>
        <dbReference type="PROSITE" id="PS50932"/>
    </source>
</evidence>
<dbReference type="Gene3D" id="3.40.50.2300">
    <property type="match status" value="2"/>
</dbReference>
<accession>A0A2P7B6N8</accession>
<dbReference type="SMART" id="SM00354">
    <property type="entry name" value="HTH_LACI"/>
    <property type="match status" value="1"/>
</dbReference>
<dbReference type="PANTHER" id="PTHR30146:SF33">
    <property type="entry name" value="TRANSCRIPTIONAL REGULATOR"/>
    <property type="match status" value="1"/>
</dbReference>
<dbReference type="InterPro" id="IPR000843">
    <property type="entry name" value="HTH_LacI"/>
</dbReference>
<protein>
    <submittedName>
        <fullName evidence="5">LacI family transcriptional regulator</fullName>
    </submittedName>
</protein>
<comment type="caution">
    <text evidence="5">The sequence shown here is derived from an EMBL/GenBank/DDBJ whole genome shotgun (WGS) entry which is preliminary data.</text>
</comment>
<organism evidence="5 6">
    <name type="scientific">Phyllobacterium sophorae</name>
    <dbReference type="NCBI Taxonomy" id="1520277"/>
    <lineage>
        <taxon>Bacteria</taxon>
        <taxon>Pseudomonadati</taxon>
        <taxon>Pseudomonadota</taxon>
        <taxon>Alphaproteobacteria</taxon>
        <taxon>Hyphomicrobiales</taxon>
        <taxon>Phyllobacteriaceae</taxon>
        <taxon>Phyllobacterium</taxon>
    </lineage>
</organism>
<evidence type="ECO:0000256" key="1">
    <source>
        <dbReference type="ARBA" id="ARBA00023015"/>
    </source>
</evidence>
<keyword evidence="3" id="KW-0804">Transcription</keyword>
<dbReference type="PANTHER" id="PTHR30146">
    <property type="entry name" value="LACI-RELATED TRANSCRIPTIONAL REPRESSOR"/>
    <property type="match status" value="1"/>
</dbReference>
<dbReference type="Gene3D" id="1.10.260.40">
    <property type="entry name" value="lambda repressor-like DNA-binding domains"/>
    <property type="match status" value="1"/>
</dbReference>
<dbReference type="InterPro" id="IPR028082">
    <property type="entry name" value="Peripla_BP_I"/>
</dbReference>
<dbReference type="CDD" id="cd01575">
    <property type="entry name" value="PBP1_GntR"/>
    <property type="match status" value="1"/>
</dbReference>
<dbReference type="Pfam" id="PF00356">
    <property type="entry name" value="LacI"/>
    <property type="match status" value="1"/>
</dbReference>
<evidence type="ECO:0000313" key="5">
    <source>
        <dbReference type="EMBL" id="PSH62134.1"/>
    </source>
</evidence>
<dbReference type="PROSITE" id="PS50932">
    <property type="entry name" value="HTH_LACI_2"/>
    <property type="match status" value="1"/>
</dbReference>
<keyword evidence="2" id="KW-0238">DNA-binding</keyword>
<keyword evidence="6" id="KW-1185">Reference proteome</keyword>
<name>A0A2P7B6N8_9HYPH</name>